<evidence type="ECO:0000256" key="2">
    <source>
        <dbReference type="ARBA" id="ARBA00022630"/>
    </source>
</evidence>
<dbReference type="OrthoDB" id="9794638at2"/>
<keyword evidence="3" id="KW-0288">FMN</keyword>
<dbReference type="InterPro" id="IPR012349">
    <property type="entry name" value="Split_barrel_FMN-bd"/>
</dbReference>
<evidence type="ECO:0000256" key="3">
    <source>
        <dbReference type="ARBA" id="ARBA00022643"/>
    </source>
</evidence>
<dbReference type="GO" id="GO:0016646">
    <property type="term" value="F:oxidoreductase activity, acting on the CH-NH group of donors, NAD or NADP as acceptor"/>
    <property type="evidence" value="ECO:0007669"/>
    <property type="project" value="UniProtKB-ARBA"/>
</dbReference>
<comment type="caution">
    <text evidence="6">The sequence shown here is derived from an EMBL/GenBank/DDBJ whole genome shotgun (WGS) entry which is preliminary data.</text>
</comment>
<accession>N6W0A4</accession>
<organism evidence="6 7">
    <name type="scientific">Marinobacter nanhaiticus D15-8W</name>
    <dbReference type="NCBI Taxonomy" id="626887"/>
    <lineage>
        <taxon>Bacteria</taxon>
        <taxon>Pseudomonadati</taxon>
        <taxon>Pseudomonadota</taxon>
        <taxon>Gammaproteobacteria</taxon>
        <taxon>Pseudomonadales</taxon>
        <taxon>Marinobacteraceae</taxon>
        <taxon>Marinobacter</taxon>
    </lineage>
</organism>
<comment type="cofactor">
    <cofactor evidence="1">
        <name>FMN</name>
        <dbReference type="ChEBI" id="CHEBI:58210"/>
    </cofactor>
</comment>
<feature type="domain" description="Flavin reductase like" evidence="5">
    <location>
        <begin position="19"/>
        <end position="170"/>
    </location>
</feature>
<dbReference type="SUPFAM" id="SSF50475">
    <property type="entry name" value="FMN-binding split barrel"/>
    <property type="match status" value="1"/>
</dbReference>
<dbReference type="HOGENOM" id="CLU_059021_3_1_6"/>
<dbReference type="GO" id="GO:0010181">
    <property type="term" value="F:FMN binding"/>
    <property type="evidence" value="ECO:0007669"/>
    <property type="project" value="InterPro"/>
</dbReference>
<comment type="similarity">
    <text evidence="4">Belongs to the flavoredoxin family.</text>
</comment>
<keyword evidence="7" id="KW-1185">Reference proteome</keyword>
<dbReference type="Pfam" id="PF01613">
    <property type="entry name" value="Flavin_Reduct"/>
    <property type="match status" value="1"/>
</dbReference>
<dbReference type="AlphaFoldDB" id="N6W0A4"/>
<name>N6W0A4_9GAMM</name>
<evidence type="ECO:0000259" key="5">
    <source>
        <dbReference type="SMART" id="SM00903"/>
    </source>
</evidence>
<evidence type="ECO:0000256" key="4">
    <source>
        <dbReference type="ARBA" id="ARBA00038054"/>
    </source>
</evidence>
<dbReference type="Gene3D" id="2.30.110.10">
    <property type="entry name" value="Electron Transport, Fmn-binding Protein, Chain A"/>
    <property type="match status" value="1"/>
</dbReference>
<evidence type="ECO:0000313" key="7">
    <source>
        <dbReference type="Proteomes" id="UP000013165"/>
    </source>
</evidence>
<dbReference type="RefSeq" id="WP_004581775.1">
    <property type="nucleotide sequence ID" value="NZ_AP028878.1"/>
</dbReference>
<keyword evidence="2" id="KW-0285">Flavoprotein</keyword>
<dbReference type="InterPro" id="IPR002563">
    <property type="entry name" value="Flavin_Rdtase-like_dom"/>
</dbReference>
<dbReference type="PANTHER" id="PTHR33798">
    <property type="entry name" value="FLAVOPROTEIN OXYGENASE"/>
    <property type="match status" value="1"/>
</dbReference>
<dbReference type="EMBL" id="APLQ01000014">
    <property type="protein sequence ID" value="ENO13554.1"/>
    <property type="molecule type" value="Genomic_DNA"/>
</dbReference>
<evidence type="ECO:0000256" key="1">
    <source>
        <dbReference type="ARBA" id="ARBA00001917"/>
    </source>
</evidence>
<dbReference type="PATRIC" id="fig|626887.3.peg.3835"/>
<gene>
    <name evidence="6" type="ORF">J057_19200</name>
</gene>
<proteinExistence type="inferred from homology"/>
<dbReference type="STRING" id="626887.J057_19200"/>
<sequence length="204" mass="22643">MIIDFTTMPADRVYHCMTQSIIPRPVAWVLSENPEGDYNLAPFSFFTAVTADPPMIMLSVGRKPDGGFKDTRVNIEERKKFVIHIAHSEMAKAMTETSRSLPHGVSEVAENGLKTVPFDGFELPRLADCRIAMACELFQLQELGPNRQSVIFGQVQQLYVDDAAATRDEKERLRIDANAIDAIGRLGGGEYVTFGEVITIPRPA</sequence>
<dbReference type="SMART" id="SM00903">
    <property type="entry name" value="Flavin_Reduct"/>
    <property type="match status" value="1"/>
</dbReference>
<reference evidence="6 7" key="1">
    <citation type="journal article" date="2013" name="Genome Announc.">
        <title>Genome Sequence of the Polycyclic Aromatic Hydrocarbon-Degrading Bacterium Strain Marinobacter nanhaiticus D15-8WT.</title>
        <authorList>
            <person name="Cui Z."/>
            <person name="Gao W."/>
            <person name="Li Q."/>
            <person name="Xu G."/>
            <person name="Zheng L."/>
        </authorList>
    </citation>
    <scope>NUCLEOTIDE SEQUENCE [LARGE SCALE GENOMIC DNA]</scope>
    <source>
        <strain evidence="6 7">D15-8W</strain>
    </source>
</reference>
<evidence type="ECO:0000313" key="6">
    <source>
        <dbReference type="EMBL" id="ENO13554.1"/>
    </source>
</evidence>
<dbReference type="Proteomes" id="UP000013165">
    <property type="component" value="Unassembled WGS sequence"/>
</dbReference>
<protein>
    <submittedName>
        <fullName evidence="6">Flavin reductase family protein</fullName>
    </submittedName>
</protein>
<dbReference type="eggNOG" id="COG1853">
    <property type="taxonomic scope" value="Bacteria"/>
</dbReference>
<dbReference type="PANTHER" id="PTHR33798:SF5">
    <property type="entry name" value="FLAVIN REDUCTASE LIKE DOMAIN-CONTAINING PROTEIN"/>
    <property type="match status" value="1"/>
</dbReference>